<feature type="domain" description="SD-repeat containing protein B" evidence="4">
    <location>
        <begin position="3"/>
        <end position="76"/>
    </location>
</feature>
<feature type="domain" description="SD-repeat containing protein B" evidence="4">
    <location>
        <begin position="466"/>
        <end position="584"/>
    </location>
</feature>
<dbReference type="RefSeq" id="WP_045780498.1">
    <property type="nucleotide sequence ID" value="NZ_LAJX01000258.1"/>
</dbReference>
<feature type="domain" description="DUF7507" evidence="5">
    <location>
        <begin position="366"/>
        <end position="449"/>
    </location>
</feature>
<dbReference type="PANTHER" id="PTHR23303:SF15">
    <property type="entry name" value="COLOSSIN-A"/>
    <property type="match status" value="1"/>
</dbReference>
<dbReference type="Proteomes" id="UP000033684">
    <property type="component" value="Unassembled WGS sequence"/>
</dbReference>
<keyword evidence="3" id="KW-0732">Signal</keyword>
<dbReference type="PANTHER" id="PTHR23303">
    <property type="entry name" value="CARBOXYPEPTIDASE REGULATORY REGION-CONTAINING"/>
    <property type="match status" value="1"/>
</dbReference>
<dbReference type="SUPFAM" id="SSF117074">
    <property type="entry name" value="Hypothetical protein PA1324"/>
    <property type="match status" value="4"/>
</dbReference>
<protein>
    <recommendedName>
        <fullName evidence="8">SD-repeat containing protein B domain-containing protein</fullName>
    </recommendedName>
</protein>
<dbReference type="InterPro" id="IPR013783">
    <property type="entry name" value="Ig-like_fold"/>
</dbReference>
<feature type="non-terminal residue" evidence="6">
    <location>
        <position position="1"/>
    </location>
</feature>
<evidence type="ECO:0000256" key="2">
    <source>
        <dbReference type="ARBA" id="ARBA00022525"/>
    </source>
</evidence>
<dbReference type="InterPro" id="IPR047589">
    <property type="entry name" value="DUF11_rpt"/>
</dbReference>
<organism evidence="6 7">
    <name type="scientific">Methylocucumis oryzae</name>
    <dbReference type="NCBI Taxonomy" id="1632867"/>
    <lineage>
        <taxon>Bacteria</taxon>
        <taxon>Pseudomonadati</taxon>
        <taxon>Pseudomonadota</taxon>
        <taxon>Gammaproteobacteria</taxon>
        <taxon>Methylococcales</taxon>
        <taxon>Methylococcaceae</taxon>
        <taxon>Methylocucumis</taxon>
    </lineage>
</organism>
<feature type="domain" description="SD-repeat containing protein B" evidence="4">
    <location>
        <begin position="589"/>
        <end position="656"/>
    </location>
</feature>
<evidence type="ECO:0000259" key="5">
    <source>
        <dbReference type="Pfam" id="PF24346"/>
    </source>
</evidence>
<evidence type="ECO:0000313" key="6">
    <source>
        <dbReference type="EMBL" id="KJV05266.1"/>
    </source>
</evidence>
<name>A0A0F3IET8_9GAMM</name>
<dbReference type="Pfam" id="PF24346">
    <property type="entry name" value="DUF7507"/>
    <property type="match status" value="1"/>
</dbReference>
<evidence type="ECO:0008006" key="8">
    <source>
        <dbReference type="Google" id="ProtNLM"/>
    </source>
</evidence>
<evidence type="ECO:0000256" key="3">
    <source>
        <dbReference type="ARBA" id="ARBA00022729"/>
    </source>
</evidence>
<dbReference type="EMBL" id="LAJX01000258">
    <property type="protein sequence ID" value="KJV05266.1"/>
    <property type="molecule type" value="Genomic_DNA"/>
</dbReference>
<feature type="domain" description="SD-repeat containing protein B" evidence="4">
    <location>
        <begin position="80"/>
        <end position="200"/>
    </location>
</feature>
<evidence type="ECO:0000256" key="1">
    <source>
        <dbReference type="ARBA" id="ARBA00004613"/>
    </source>
</evidence>
<proteinExistence type="predicted"/>
<dbReference type="InterPro" id="IPR055354">
    <property type="entry name" value="DUF7507"/>
</dbReference>
<dbReference type="Gene3D" id="2.60.40.10">
    <property type="entry name" value="Immunoglobulins"/>
    <property type="match status" value="4"/>
</dbReference>
<reference evidence="6 7" key="2">
    <citation type="journal article" date="2016" name="Microb. Ecol.">
        <title>Genome Characteristics of a Novel Type I Methanotroph (Sn10-6) Isolated from a Flooded Indian Rice Field.</title>
        <authorList>
            <person name="Rahalkar M.C."/>
            <person name="Pandit P.S."/>
            <person name="Dhakephalkar P.K."/>
            <person name="Pore S."/>
            <person name="Arora P."/>
            <person name="Kapse N."/>
        </authorList>
    </citation>
    <scope>NUCLEOTIDE SEQUENCE [LARGE SCALE GENOMIC DNA]</scope>
    <source>
        <strain evidence="6 7">Sn10-6</strain>
    </source>
</reference>
<dbReference type="GO" id="GO:0005576">
    <property type="term" value="C:extracellular region"/>
    <property type="evidence" value="ECO:0007669"/>
    <property type="project" value="UniProtKB-SubCell"/>
</dbReference>
<sequence>TPITSQVTGSDGAYKFTDLVPGDYVVKFIASDGSILSTADVGTTDDLNDSDAGTSGFTGTYTLASGDDNISVDAGFYELASLGDKIWYDKDTDGVQDDNEAGISGLTVNLMGAGANNIFGDGDDEILATDTTDDNGNYLFTGLDPGNYQVQFSKPAGYVYTQSNQGSDDAKDSDAVVATGRSGTVNLESGESDLTVDAGVYKVGIDVEKYVSGTVCTTVNSCDGEGASASHWKNNYTNSWSGAYWSGTGCKLSDNFNTVFGTNCSGGNKSLYQVLCTTGGGQDAFLRECVAAYLNACHNKVSYAYTKEQVCAQTKYALSCGNYTETYNSFCKENSSGCDWGSSKETYNCTVDTTLYDADAPPGLQVKVGSTVTFTYIVTNTGDSALKDIKLVDDRIATVTYVSGDTNNNGWLDIGESWKYTAKETASAGTIKNTGTVTGTDAVGGTEKVTDKDDAYYTGFTTTTKASIGDKLWLDKDNDGIQESGEYGVGGVKVTLKGAGVDGVFGTDDDITATTTTNSKGNYIFNNLDAGKYQVIFNGVNGYAFTKQNQGSNDSVDSDVDSSGSSHIITLATGQQDLTVDAGIFCAKASVGNKVWDDMNHNSLQDSSEPGIAGITVTLYKADNTFVASMKTDDWGNYQFSNLDPGSYYLQFDKTNVLALQLQPVE</sequence>
<accession>A0A0F3IET8</accession>
<gene>
    <name evidence="6" type="ORF">VZ94_19380</name>
</gene>
<reference evidence="7" key="1">
    <citation type="submission" date="2015-03" db="EMBL/GenBank/DDBJ databases">
        <title>Draft genome sequence of a novel methanotroph (Sn10-6) isolated from flooded ricefield rhizosphere in India.</title>
        <authorList>
            <person name="Pandit P.S."/>
            <person name="Pore S.D."/>
            <person name="Arora P."/>
            <person name="Kapse N.G."/>
            <person name="Dhakephalkar P.K."/>
            <person name="Rahalkar M.C."/>
        </authorList>
    </citation>
    <scope>NUCLEOTIDE SEQUENCE [LARGE SCALE GENOMIC DNA]</scope>
    <source>
        <strain evidence="7">Sn10-6</strain>
    </source>
</reference>
<keyword evidence="7" id="KW-1185">Reference proteome</keyword>
<comment type="caution">
    <text evidence="6">The sequence shown here is derived from an EMBL/GenBank/DDBJ whole genome shotgun (WGS) entry which is preliminary data.</text>
</comment>
<comment type="subcellular location">
    <subcellularLocation>
        <location evidence="1">Secreted</location>
    </subcellularLocation>
</comment>
<dbReference type="PATRIC" id="fig|1632867.3.peg.3077"/>
<keyword evidence="2" id="KW-0964">Secreted</keyword>
<dbReference type="AlphaFoldDB" id="A0A0F3IET8"/>
<dbReference type="Pfam" id="PF17210">
    <property type="entry name" value="SdrD_B"/>
    <property type="match status" value="4"/>
</dbReference>
<evidence type="ECO:0000259" key="4">
    <source>
        <dbReference type="Pfam" id="PF17210"/>
    </source>
</evidence>
<dbReference type="NCBIfam" id="TIGR01451">
    <property type="entry name" value="B_ant_repeat"/>
    <property type="match status" value="1"/>
</dbReference>
<dbReference type="InterPro" id="IPR033764">
    <property type="entry name" value="Sdr_B"/>
</dbReference>
<evidence type="ECO:0000313" key="7">
    <source>
        <dbReference type="Proteomes" id="UP000033684"/>
    </source>
</evidence>
<dbReference type="InterPro" id="IPR051417">
    <property type="entry name" value="SDr/BOS_complex"/>
</dbReference>